<keyword evidence="1" id="KW-0479">Metal-binding</keyword>
<evidence type="ECO:0000259" key="2">
    <source>
        <dbReference type="PROSITE" id="PS50846"/>
    </source>
</evidence>
<evidence type="ECO:0000313" key="4">
    <source>
        <dbReference type="Proteomes" id="UP000030645"/>
    </source>
</evidence>
<dbReference type="InterPro" id="IPR006121">
    <property type="entry name" value="HMA_dom"/>
</dbReference>
<evidence type="ECO:0000256" key="1">
    <source>
        <dbReference type="ARBA" id="ARBA00022723"/>
    </source>
</evidence>
<dbReference type="PROSITE" id="PS50846">
    <property type="entry name" value="HMA_2"/>
    <property type="match status" value="1"/>
</dbReference>
<dbReference type="GO" id="GO:0046872">
    <property type="term" value="F:metal ion binding"/>
    <property type="evidence" value="ECO:0007669"/>
    <property type="project" value="UniProtKB-KW"/>
</dbReference>
<dbReference type="PANTHER" id="PTHR22814">
    <property type="entry name" value="COPPER TRANSPORT PROTEIN ATOX1-RELATED"/>
    <property type="match status" value="1"/>
</dbReference>
<organism evidence="3 4">
    <name type="scientific">Morus notabilis</name>
    <dbReference type="NCBI Taxonomy" id="981085"/>
    <lineage>
        <taxon>Eukaryota</taxon>
        <taxon>Viridiplantae</taxon>
        <taxon>Streptophyta</taxon>
        <taxon>Embryophyta</taxon>
        <taxon>Tracheophyta</taxon>
        <taxon>Spermatophyta</taxon>
        <taxon>Magnoliopsida</taxon>
        <taxon>eudicotyledons</taxon>
        <taxon>Gunneridae</taxon>
        <taxon>Pentapetalae</taxon>
        <taxon>rosids</taxon>
        <taxon>fabids</taxon>
        <taxon>Rosales</taxon>
        <taxon>Moraceae</taxon>
        <taxon>Moreae</taxon>
        <taxon>Morus</taxon>
    </lineage>
</organism>
<dbReference type="Pfam" id="PF00403">
    <property type="entry name" value="HMA"/>
    <property type="match status" value="1"/>
</dbReference>
<dbReference type="SUPFAM" id="SSF55008">
    <property type="entry name" value="HMA, heavy metal-associated domain"/>
    <property type="match status" value="1"/>
</dbReference>
<reference evidence="4" key="1">
    <citation type="submission" date="2013-01" db="EMBL/GenBank/DDBJ databases">
        <title>Draft Genome Sequence of a Mulberry Tree, Morus notabilis C.K. Schneid.</title>
        <authorList>
            <person name="He N."/>
            <person name="Zhao S."/>
        </authorList>
    </citation>
    <scope>NUCLEOTIDE SEQUENCE</scope>
</reference>
<evidence type="ECO:0000313" key="3">
    <source>
        <dbReference type="EMBL" id="EXB94633.1"/>
    </source>
</evidence>
<dbReference type="Proteomes" id="UP000030645">
    <property type="component" value="Unassembled WGS sequence"/>
</dbReference>
<dbReference type="AlphaFoldDB" id="W9RVH6"/>
<dbReference type="OrthoDB" id="689350at2759"/>
<feature type="domain" description="HMA" evidence="2">
    <location>
        <begin position="1"/>
        <end position="55"/>
    </location>
</feature>
<accession>W9RVH6</accession>
<dbReference type="EMBL" id="KE345165">
    <property type="protein sequence ID" value="EXB94633.1"/>
    <property type="molecule type" value="Genomic_DNA"/>
</dbReference>
<dbReference type="Gene3D" id="3.30.70.100">
    <property type="match status" value="1"/>
</dbReference>
<dbReference type="InterPro" id="IPR036163">
    <property type="entry name" value="HMA_dom_sf"/>
</dbReference>
<gene>
    <name evidence="3" type="ORF">L484_005790</name>
</gene>
<dbReference type="PANTHER" id="PTHR22814:SF312">
    <property type="entry name" value="HEAVY METAL-ASSOCIATED ISOPRENYLATED PLANT PROTEIN 29"/>
    <property type="match status" value="1"/>
</dbReference>
<dbReference type="CDD" id="cd00371">
    <property type="entry name" value="HMA"/>
    <property type="match status" value="1"/>
</dbReference>
<dbReference type="KEGG" id="mnt:21389245"/>
<name>W9RVH6_9ROSA</name>
<protein>
    <recommendedName>
        <fullName evidence="2">HMA domain-containing protein</fullName>
    </recommendedName>
</protein>
<proteinExistence type="predicted"/>
<sequence length="161" mass="18590">MDCAGCESKIKKTLKKLKGVDDVDVDLNMQKVTVMGWAEPEKILKAVRKTGKKAEPWPYTPESQHNVAVQQFYLQHHHGESDDHHEYYHPFTAYDVPNLPSIISQNYLPQNGSDEYNFGYYYGRNTYQIQPPYSTLVDHKATSIFSDDNPHAIYIFSTLLF</sequence>
<keyword evidence="4" id="KW-1185">Reference proteome</keyword>
<dbReference type="eggNOG" id="KOG1603">
    <property type="taxonomic scope" value="Eukaryota"/>
</dbReference>